<accession>A0ABT9H6Y0</accession>
<comment type="caution">
    <text evidence="2">The sequence shown here is derived from an EMBL/GenBank/DDBJ whole genome shotgun (WGS) entry which is preliminary data.</text>
</comment>
<organism evidence="2 3">
    <name type="scientific">Qipengyuania benthica</name>
    <dbReference type="NCBI Taxonomy" id="3067651"/>
    <lineage>
        <taxon>Bacteria</taxon>
        <taxon>Pseudomonadati</taxon>
        <taxon>Pseudomonadota</taxon>
        <taxon>Alphaproteobacteria</taxon>
        <taxon>Sphingomonadales</taxon>
        <taxon>Erythrobacteraceae</taxon>
        <taxon>Qipengyuania</taxon>
    </lineage>
</organism>
<feature type="signal peptide" evidence="1">
    <location>
        <begin position="1"/>
        <end position="16"/>
    </location>
</feature>
<dbReference type="RefSeq" id="WP_305929223.1">
    <property type="nucleotide sequence ID" value="NZ_JAVAIL010000002.1"/>
</dbReference>
<evidence type="ECO:0000256" key="1">
    <source>
        <dbReference type="SAM" id="SignalP"/>
    </source>
</evidence>
<proteinExistence type="predicted"/>
<dbReference type="NCBIfam" id="TIGR04433">
    <property type="entry name" value="UrcA_uranyl"/>
    <property type="match status" value="1"/>
</dbReference>
<keyword evidence="1" id="KW-0732">Signal</keyword>
<protein>
    <submittedName>
        <fullName evidence="2">UrcA family protein</fullName>
    </submittedName>
</protein>
<sequence length="97" mass="10097">MKTALMALAMTGSVLAGAPASAEKATILYGDLDLATAKGLRALEQRIDIAARKICGFNDHITGTRVRSPETKRCYAHAKAQGLQTLAAIVSANQLGG</sequence>
<dbReference type="InterPro" id="IPR030972">
    <property type="entry name" value="UrcA_uranyl"/>
</dbReference>
<gene>
    <name evidence="2" type="ORF">Q9K01_05480</name>
</gene>
<dbReference type="EMBL" id="JAVAIL010000002">
    <property type="protein sequence ID" value="MDP4539071.1"/>
    <property type="molecule type" value="Genomic_DNA"/>
</dbReference>
<dbReference type="Proteomes" id="UP001235664">
    <property type="component" value="Unassembled WGS sequence"/>
</dbReference>
<keyword evidence="3" id="KW-1185">Reference proteome</keyword>
<evidence type="ECO:0000313" key="2">
    <source>
        <dbReference type="EMBL" id="MDP4539071.1"/>
    </source>
</evidence>
<evidence type="ECO:0000313" key="3">
    <source>
        <dbReference type="Proteomes" id="UP001235664"/>
    </source>
</evidence>
<reference evidence="2 3" key="1">
    <citation type="submission" date="2023-08" db="EMBL/GenBank/DDBJ databases">
        <title>genomic of DY56.</title>
        <authorList>
            <person name="Wang Y."/>
        </authorList>
    </citation>
    <scope>NUCLEOTIDE SEQUENCE [LARGE SCALE GENOMIC DNA]</scope>
    <source>
        <strain evidence="2 3">DY56-A-20</strain>
    </source>
</reference>
<feature type="chain" id="PRO_5045959547" evidence="1">
    <location>
        <begin position="17"/>
        <end position="97"/>
    </location>
</feature>
<name>A0ABT9H6Y0_9SPHN</name>